<dbReference type="GO" id="GO:0005975">
    <property type="term" value="P:carbohydrate metabolic process"/>
    <property type="evidence" value="ECO:0007669"/>
    <property type="project" value="InterPro"/>
</dbReference>
<dbReference type="InterPro" id="IPR052182">
    <property type="entry name" value="Glycogen/Maltodextrin_Phosph"/>
</dbReference>
<dbReference type="AlphaFoldDB" id="A0A094QGS8"/>
<dbReference type="GO" id="GO:0030170">
    <property type="term" value="F:pyridoxal phosphate binding"/>
    <property type="evidence" value="ECO:0007669"/>
    <property type="project" value="InterPro"/>
</dbReference>
<accession>A0A094QGS8</accession>
<organism evidence="4">
    <name type="scientific">freshwater metagenome</name>
    <dbReference type="NCBI Taxonomy" id="449393"/>
    <lineage>
        <taxon>unclassified sequences</taxon>
        <taxon>metagenomes</taxon>
        <taxon>ecological metagenomes</taxon>
    </lineage>
</organism>
<dbReference type="PANTHER" id="PTHR42655:SF1">
    <property type="entry name" value="GLYCOGEN PHOSPHORYLASE"/>
    <property type="match status" value="1"/>
</dbReference>
<sequence>MTSSVVLRTLSTPDSFRVPPRLEGLRRVSYNLWWSWHPEARALFRRIHPGRWIATRNPVAICSGPIDWEPLLEDPKFLTQVDEVVAAFDNYMAGGSDHWFPRTHGADLTNPIAYFCAEFGWHESLTLYSGGLGILAGDHMKAASDMALPLVGVGLLYRRGYFRQTIDADGHQEHAYPEIDLSLLPLARAAGVNGEQLVVSIPLGDRRVSAAVWVAQIGRVPVLLLDTDIPANSEADRPITHILYVRGREMRLHQEMVLGVGGIRALRALGVDPSVYHLNEGHSALNLAERTREFVAAGETLDSALEHVKRHTVFTIHTPVSAGNEKFGVDLVTRVVGPLCDGTSDADAGGVPLQTFLDLAVGAEGDRGTFDMTALSLRLSSGANAVSKLHAETANATWSPVISNKILGITNG</sequence>
<dbReference type="NCBIfam" id="TIGR02094">
    <property type="entry name" value="more_P_ylases"/>
    <property type="match status" value="1"/>
</dbReference>
<dbReference type="Pfam" id="PF11897">
    <property type="entry name" value="DUF3417"/>
    <property type="match status" value="1"/>
</dbReference>
<proteinExistence type="predicted"/>
<evidence type="ECO:0000256" key="1">
    <source>
        <dbReference type="ARBA" id="ARBA00001275"/>
    </source>
</evidence>
<comment type="catalytic activity">
    <reaction evidence="1">
        <text>[(1-&gt;4)-alpha-D-glucosyl](n) + phosphate = [(1-&gt;4)-alpha-D-glucosyl](n-1) + alpha-D-glucose 1-phosphate</text>
        <dbReference type="Rhea" id="RHEA:41732"/>
        <dbReference type="Rhea" id="RHEA-COMP:9584"/>
        <dbReference type="Rhea" id="RHEA-COMP:9586"/>
        <dbReference type="ChEBI" id="CHEBI:15444"/>
        <dbReference type="ChEBI" id="CHEBI:43474"/>
        <dbReference type="ChEBI" id="CHEBI:58601"/>
        <dbReference type="EC" id="2.4.1.1"/>
    </reaction>
</comment>
<dbReference type="InterPro" id="IPR011834">
    <property type="entry name" value="Agluc_phsphrylas"/>
</dbReference>
<dbReference type="InterPro" id="IPR024517">
    <property type="entry name" value="Glycogen_phosphorylase_DUF3417"/>
</dbReference>
<name>A0A094QGS8_9ZZZZ</name>
<evidence type="ECO:0000259" key="3">
    <source>
        <dbReference type="Pfam" id="PF11897"/>
    </source>
</evidence>
<keyword evidence="2" id="KW-0021">Allosteric enzyme</keyword>
<comment type="caution">
    <text evidence="4">The sequence shown here is derived from an EMBL/GenBank/DDBJ whole genome shotgun (WGS) entry which is preliminary data.</text>
</comment>
<dbReference type="EMBL" id="JNSL01000183">
    <property type="protein sequence ID" value="KGA13536.1"/>
    <property type="molecule type" value="Genomic_DNA"/>
</dbReference>
<feature type="domain" description="DUF3417" evidence="3">
    <location>
        <begin position="18"/>
        <end position="125"/>
    </location>
</feature>
<reference evidence="4" key="1">
    <citation type="submission" date="2014-06" db="EMBL/GenBank/DDBJ databases">
        <title>Key roles for freshwater Actinobacteria revealed by deep metagenomic sequencing.</title>
        <authorList>
            <person name="Ghai R."/>
            <person name="Mizuno C.M."/>
            <person name="Picazo A."/>
            <person name="Camacho A."/>
            <person name="Rodriguez-Valera F."/>
        </authorList>
    </citation>
    <scope>NUCLEOTIDE SEQUENCE</scope>
</reference>
<protein>
    <recommendedName>
        <fullName evidence="3">DUF3417 domain-containing protein</fullName>
    </recommendedName>
</protein>
<evidence type="ECO:0000256" key="2">
    <source>
        <dbReference type="ARBA" id="ARBA00022533"/>
    </source>
</evidence>
<evidence type="ECO:0000313" key="4">
    <source>
        <dbReference type="EMBL" id="KGA13536.1"/>
    </source>
</evidence>
<dbReference type="SUPFAM" id="SSF53756">
    <property type="entry name" value="UDP-Glycosyltransferase/glycogen phosphorylase"/>
    <property type="match status" value="1"/>
</dbReference>
<dbReference type="PANTHER" id="PTHR42655">
    <property type="entry name" value="GLYCOGEN PHOSPHORYLASE"/>
    <property type="match status" value="1"/>
</dbReference>
<gene>
    <name evidence="4" type="ORF">GM51_19545</name>
</gene>
<dbReference type="Gene3D" id="3.40.50.2000">
    <property type="entry name" value="Glycogen Phosphorylase B"/>
    <property type="match status" value="2"/>
</dbReference>
<dbReference type="GO" id="GO:0004645">
    <property type="term" value="F:1,4-alpha-oligoglucan phosphorylase activity"/>
    <property type="evidence" value="ECO:0007669"/>
    <property type="project" value="UniProtKB-EC"/>
</dbReference>